<reference evidence="2" key="1">
    <citation type="submission" date="2015-07" db="EMBL/GenBank/DDBJ databases">
        <authorList>
            <person name="Ju K.-S."/>
            <person name="Doroghazi J.R."/>
            <person name="Metcalf W.W."/>
        </authorList>
    </citation>
    <scope>NUCLEOTIDE SEQUENCE [LARGE SCALE GENOMIC DNA]</scope>
    <source>
        <strain evidence="2">NRRL 2290</strain>
    </source>
</reference>
<sequence>MREVVGAGQLLMTAAPSPASADRLAENARRRLRTAFRGAGDCRARLPGAGLPRERAAGYRTTA</sequence>
<organism evidence="1 2">
    <name type="scientific">Streptomyces resistomycificus</name>
    <dbReference type="NCBI Taxonomy" id="67356"/>
    <lineage>
        <taxon>Bacteria</taxon>
        <taxon>Bacillati</taxon>
        <taxon>Actinomycetota</taxon>
        <taxon>Actinomycetes</taxon>
        <taxon>Kitasatosporales</taxon>
        <taxon>Streptomycetaceae</taxon>
        <taxon>Streptomyces</taxon>
        <taxon>Streptomyces aurantiacus group</taxon>
    </lineage>
</organism>
<protein>
    <submittedName>
        <fullName evidence="1">Uncharacterized protein</fullName>
    </submittedName>
</protein>
<name>A0A0L8KTU1_9ACTN</name>
<evidence type="ECO:0000313" key="2">
    <source>
        <dbReference type="Proteomes" id="UP000037251"/>
    </source>
</evidence>
<evidence type="ECO:0000313" key="1">
    <source>
        <dbReference type="EMBL" id="KOG29373.1"/>
    </source>
</evidence>
<keyword evidence="2" id="KW-1185">Reference proteome</keyword>
<dbReference type="GeneID" id="32385616"/>
<dbReference type="PATRIC" id="fig|67356.5.peg.8006"/>
<gene>
    <name evidence="1" type="ORF">ADK37_37400</name>
</gene>
<comment type="caution">
    <text evidence="1">The sequence shown here is derived from an EMBL/GenBank/DDBJ whole genome shotgun (WGS) entry which is preliminary data.</text>
</comment>
<accession>A0A0L8KTU1</accession>
<dbReference type="EMBL" id="LGUS01000222">
    <property type="protein sequence ID" value="KOG29373.1"/>
    <property type="molecule type" value="Genomic_DNA"/>
</dbReference>
<dbReference type="RefSeq" id="WP_030044233.1">
    <property type="nucleotide sequence ID" value="NZ_KQ948988.1"/>
</dbReference>
<dbReference type="AlphaFoldDB" id="A0A0L8KTU1"/>
<dbReference type="Proteomes" id="UP000037251">
    <property type="component" value="Unassembled WGS sequence"/>
</dbReference>
<proteinExistence type="predicted"/>